<reference evidence="3 4" key="1">
    <citation type="submission" date="2024-03" db="EMBL/GenBank/DDBJ databases">
        <title>Aureococcus anophagefferens CCMP1851 and Kratosvirus quantuckense: Draft genome of a second virus-susceptible host strain in the model system.</title>
        <authorList>
            <person name="Chase E."/>
            <person name="Truchon A.R."/>
            <person name="Schepens W."/>
            <person name="Wilhelm S.W."/>
        </authorList>
    </citation>
    <scope>NUCLEOTIDE SEQUENCE [LARGE SCALE GENOMIC DNA]</scope>
    <source>
        <strain evidence="3 4">CCMP1851</strain>
    </source>
</reference>
<gene>
    <name evidence="3" type="ORF">SO694_00030385</name>
</gene>
<evidence type="ECO:0000313" key="4">
    <source>
        <dbReference type="Proteomes" id="UP001363151"/>
    </source>
</evidence>
<evidence type="ECO:0000259" key="2">
    <source>
        <dbReference type="Pfam" id="PF00535"/>
    </source>
</evidence>
<dbReference type="CDD" id="cd00761">
    <property type="entry name" value="Glyco_tranf_GTA_type"/>
    <property type="match status" value="1"/>
</dbReference>
<dbReference type="Gene3D" id="3.90.550.10">
    <property type="entry name" value="Spore Coat Polysaccharide Biosynthesis Protein SpsA, Chain A"/>
    <property type="match status" value="1"/>
</dbReference>
<dbReference type="Proteomes" id="UP001363151">
    <property type="component" value="Unassembled WGS sequence"/>
</dbReference>
<dbReference type="Pfam" id="PF00535">
    <property type="entry name" value="Glycos_transf_2"/>
    <property type="match status" value="1"/>
</dbReference>
<comment type="caution">
    <text evidence="3">The sequence shown here is derived from an EMBL/GenBank/DDBJ whole genome shotgun (WGS) entry which is preliminary data.</text>
</comment>
<feature type="region of interest" description="Disordered" evidence="1">
    <location>
        <begin position="257"/>
        <end position="314"/>
    </location>
</feature>
<organism evidence="3 4">
    <name type="scientific">Aureococcus anophagefferens</name>
    <name type="common">Harmful bloom alga</name>
    <dbReference type="NCBI Taxonomy" id="44056"/>
    <lineage>
        <taxon>Eukaryota</taxon>
        <taxon>Sar</taxon>
        <taxon>Stramenopiles</taxon>
        <taxon>Ochrophyta</taxon>
        <taxon>Pelagophyceae</taxon>
        <taxon>Pelagomonadales</taxon>
        <taxon>Pelagomonadaceae</taxon>
        <taxon>Aureococcus</taxon>
    </lineage>
</organism>
<dbReference type="EMBL" id="JBBJCI010000370">
    <property type="protein sequence ID" value="KAK7232284.1"/>
    <property type="molecule type" value="Genomic_DNA"/>
</dbReference>
<feature type="region of interest" description="Disordered" evidence="1">
    <location>
        <begin position="210"/>
        <end position="231"/>
    </location>
</feature>
<sequence length="392" mass="43458">MDSDDFIALVKEFMAKANDAATKLTQRTIDDGRLPGVAAVPRHRSALAALGDRVLVSVVVPTTPGRRWAHRSVYECFRSQTWPSRELVVLETGGDGAASAFWRNAARNDGRVRYVYEAQDMNLGPKRNRFLEFVRGTVVAQFDDDDLYAPRYLDTMVAALLEPCLDDLDCVDDVALRGLLGAPRIAMFAAAFAAWVGYDVGSRRATNYRAAADRDESEAREDERAREGKPRQAMGWHSRFYGYGFCYVFTTECQPGQDKGDSTSLQRRGDSAARPASPLRRRPRRTAAVHIRHEGSSTDCPQQVPVSAPAGFPEAPLRRLLDDRRASHRLTRTDDDDDDDDEYDDDRLFRDDDEAALFAAAGQCAGDVLGPIGCGDFDGSATAAEEEGYWQE</sequence>
<evidence type="ECO:0000256" key="1">
    <source>
        <dbReference type="SAM" id="MobiDB-lite"/>
    </source>
</evidence>
<dbReference type="InterPro" id="IPR029044">
    <property type="entry name" value="Nucleotide-diphossugar_trans"/>
</dbReference>
<accession>A0ABR1FK34</accession>
<feature type="compositionally biased region" description="Basic and acidic residues" evidence="1">
    <location>
        <begin position="221"/>
        <end position="230"/>
    </location>
</feature>
<dbReference type="SUPFAM" id="SSF53448">
    <property type="entry name" value="Nucleotide-diphospho-sugar transferases"/>
    <property type="match status" value="1"/>
</dbReference>
<protein>
    <recommendedName>
        <fullName evidence="2">Glycosyltransferase 2-like domain-containing protein</fullName>
    </recommendedName>
</protein>
<keyword evidence="4" id="KW-1185">Reference proteome</keyword>
<name>A0ABR1FK34_AURAN</name>
<feature type="domain" description="Glycosyltransferase 2-like" evidence="2">
    <location>
        <begin position="57"/>
        <end position="164"/>
    </location>
</feature>
<proteinExistence type="predicted"/>
<dbReference type="InterPro" id="IPR001173">
    <property type="entry name" value="Glyco_trans_2-like"/>
</dbReference>
<evidence type="ECO:0000313" key="3">
    <source>
        <dbReference type="EMBL" id="KAK7232284.1"/>
    </source>
</evidence>